<gene>
    <name evidence="12" type="ORF">H9853_01915</name>
</gene>
<comment type="subcellular location">
    <subcellularLocation>
        <location evidence="1 8">Cell outer membrane</location>
        <topology evidence="1 8">Multi-pass membrane protein</topology>
    </subcellularLocation>
</comment>
<evidence type="ECO:0000256" key="1">
    <source>
        <dbReference type="ARBA" id="ARBA00004571"/>
    </source>
</evidence>
<comment type="caution">
    <text evidence="12">The sequence shown here is derived from an EMBL/GenBank/DDBJ whole genome shotgun (WGS) entry which is preliminary data.</text>
</comment>
<dbReference type="InterPro" id="IPR000531">
    <property type="entry name" value="Beta-barrel_TonB"/>
</dbReference>
<dbReference type="Proteomes" id="UP000824156">
    <property type="component" value="Unassembled WGS sequence"/>
</dbReference>
<name>A0A9D2AXP8_9SPHI</name>
<dbReference type="NCBIfam" id="TIGR04057">
    <property type="entry name" value="SusC_RagA_signa"/>
    <property type="match status" value="1"/>
</dbReference>
<sequence length="1075" mass="120432">AKAAQDAAITTTNGKIVSQQQNQVSIHGKVVDELGNPIAHATIRELDSGKTTTSNSDGSFSIQVNSLPASIQISLVGYNTISMEVSSTNSIEVKLEPSIKEVDEVVVVGYGTQKKINLTGAVSQISGEDLEDRPVANLSQKLQGSIPNLNVNFSSGRPGSVGTFNIRGNTSINGGRPLILIDGVEGNIDRLNPNDVLSVTVLKDASASAIYGARASFGVVLITTKSGEEGTSEIAFSTHTSVSSSTTSNDYETRGYYSAKINDDFFRAYAGKNYTKYTEDDYYQLWIRRNDKTEHPDRPWVVTDDRDGKPTYVYYANTDLHDFLYDDKRPTWQHNLSISGGNEKSRYYVSANLFDQKGMIKVDQDRFKSYNFRVNLSNKVNDWLEFSSNTKFFASNYDFPGYRTVNDLFDFSLYSGLASFVPVNPDGSAVYTTSLMDYRYAEGRVALLTNGYHNNADKWNDFSTIFEATISPFSFLDFKLNYGYNKMFYNTIKRSDNLDYSKYPGEYETRVDDIGLSRLEESRSDYTYHSANIYANFDQDFDNHHLKGVLGFNYETQFIKDVYASREGLITKELDDFNLAKGDVMNITGGRNSYAIAGLFYRLNYDYQGKYLIETSGRYDGSSRFKSGHRFGFFPSVSTGWRLSEESFFEPLKKHINDFKIRYSIGMLGNQQMLGYYDYLQLIDPSGQMSYSFGEGVRAPYASVSDPNSADLTWEKVTTNNLGVDLAMVSNRLTLSLDAYIRNTKDMLTKGMTLPAVYGASSPKQNAADLSTRGWEVAINWKDNFDVLNKSFRYNLGIGLADYTSKITRYDNPTKILSDYYVGQKLGDIWGYKIDGYFQTDEEASQYDVNQNAVNAIINASAGAEKGLKAGDLKYLDLDGDKEISLGANTADSPGDRVIIGNSQPRYTYGVNFSADWNNIDLSFFLQGILKQHWYPAPHSMAFWGPYSRPFASFIPANFMDDVWSPENPDAYFPRPRGYIAMATNRALGAVNDRYMQNIGYMRLKNITLGYSFNSKAISKAGIKNVRIYVTGENVLTFTKLKSKYIDPEQAAGSSGTSKVYPWARTFAVGIDIKL</sequence>
<keyword evidence="2 8" id="KW-0813">Transport</keyword>
<dbReference type="Gene3D" id="2.60.40.1120">
    <property type="entry name" value="Carboxypeptidase-like, regulatory domain"/>
    <property type="match status" value="1"/>
</dbReference>
<dbReference type="InterPro" id="IPR023997">
    <property type="entry name" value="TonB-dep_OMP_SusC/RagA_CS"/>
</dbReference>
<comment type="similarity">
    <text evidence="8 9">Belongs to the TonB-dependent receptor family.</text>
</comment>
<feature type="non-terminal residue" evidence="12">
    <location>
        <position position="1"/>
    </location>
</feature>
<dbReference type="Pfam" id="PF07715">
    <property type="entry name" value="Plug"/>
    <property type="match status" value="1"/>
</dbReference>
<evidence type="ECO:0000256" key="5">
    <source>
        <dbReference type="ARBA" id="ARBA00023077"/>
    </source>
</evidence>
<evidence type="ECO:0000259" key="10">
    <source>
        <dbReference type="Pfam" id="PF00593"/>
    </source>
</evidence>
<evidence type="ECO:0000256" key="4">
    <source>
        <dbReference type="ARBA" id="ARBA00022692"/>
    </source>
</evidence>
<dbReference type="Gene3D" id="2.170.130.10">
    <property type="entry name" value="TonB-dependent receptor, plug domain"/>
    <property type="match status" value="1"/>
</dbReference>
<dbReference type="Pfam" id="PF00593">
    <property type="entry name" value="TonB_dep_Rec_b-barrel"/>
    <property type="match status" value="1"/>
</dbReference>
<dbReference type="Pfam" id="PF13715">
    <property type="entry name" value="CarbopepD_reg_2"/>
    <property type="match status" value="1"/>
</dbReference>
<dbReference type="InterPro" id="IPR023996">
    <property type="entry name" value="TonB-dep_OMP_SusC/RagA"/>
</dbReference>
<dbReference type="Gene3D" id="2.40.170.20">
    <property type="entry name" value="TonB-dependent receptor, beta-barrel domain"/>
    <property type="match status" value="1"/>
</dbReference>
<dbReference type="GO" id="GO:0009279">
    <property type="term" value="C:cell outer membrane"/>
    <property type="evidence" value="ECO:0007669"/>
    <property type="project" value="UniProtKB-SubCell"/>
</dbReference>
<feature type="domain" description="TonB-dependent receptor-like beta-barrel" evidence="10">
    <location>
        <begin position="445"/>
        <end position="828"/>
    </location>
</feature>
<dbReference type="InterPro" id="IPR008969">
    <property type="entry name" value="CarboxyPept-like_regulatory"/>
</dbReference>
<organism evidence="12 13">
    <name type="scientific">Candidatus Sphingobacterium stercoripullorum</name>
    <dbReference type="NCBI Taxonomy" id="2838759"/>
    <lineage>
        <taxon>Bacteria</taxon>
        <taxon>Pseudomonadati</taxon>
        <taxon>Bacteroidota</taxon>
        <taxon>Sphingobacteriia</taxon>
        <taxon>Sphingobacteriales</taxon>
        <taxon>Sphingobacteriaceae</taxon>
        <taxon>Sphingobacterium</taxon>
    </lineage>
</organism>
<evidence type="ECO:0000256" key="2">
    <source>
        <dbReference type="ARBA" id="ARBA00022448"/>
    </source>
</evidence>
<dbReference type="InterPro" id="IPR039426">
    <property type="entry name" value="TonB-dep_rcpt-like"/>
</dbReference>
<dbReference type="InterPro" id="IPR037066">
    <property type="entry name" value="Plug_dom_sf"/>
</dbReference>
<keyword evidence="7 8" id="KW-0998">Cell outer membrane</keyword>
<evidence type="ECO:0000256" key="7">
    <source>
        <dbReference type="ARBA" id="ARBA00023237"/>
    </source>
</evidence>
<reference evidence="12" key="2">
    <citation type="submission" date="2021-04" db="EMBL/GenBank/DDBJ databases">
        <authorList>
            <person name="Gilroy R."/>
        </authorList>
    </citation>
    <scope>NUCLEOTIDE SEQUENCE</scope>
    <source>
        <strain evidence="12">1719</strain>
    </source>
</reference>
<evidence type="ECO:0000256" key="8">
    <source>
        <dbReference type="PROSITE-ProRule" id="PRU01360"/>
    </source>
</evidence>
<proteinExistence type="inferred from homology"/>
<protein>
    <submittedName>
        <fullName evidence="12">TonB-dependent receptor</fullName>
    </submittedName>
</protein>
<evidence type="ECO:0000313" key="13">
    <source>
        <dbReference type="Proteomes" id="UP000824156"/>
    </source>
</evidence>
<dbReference type="EMBL" id="DXEZ01000054">
    <property type="protein sequence ID" value="HIX53755.1"/>
    <property type="molecule type" value="Genomic_DNA"/>
</dbReference>
<keyword evidence="6 8" id="KW-0472">Membrane</keyword>
<feature type="domain" description="TonB-dependent receptor plug" evidence="11">
    <location>
        <begin position="115"/>
        <end position="219"/>
    </location>
</feature>
<dbReference type="AlphaFoldDB" id="A0A9D2AXP8"/>
<dbReference type="SUPFAM" id="SSF49464">
    <property type="entry name" value="Carboxypeptidase regulatory domain-like"/>
    <property type="match status" value="1"/>
</dbReference>
<evidence type="ECO:0000256" key="9">
    <source>
        <dbReference type="RuleBase" id="RU003357"/>
    </source>
</evidence>
<accession>A0A9D2AXP8</accession>
<evidence type="ECO:0000313" key="12">
    <source>
        <dbReference type="EMBL" id="HIX53755.1"/>
    </source>
</evidence>
<keyword evidence="3 8" id="KW-1134">Transmembrane beta strand</keyword>
<keyword evidence="12" id="KW-0675">Receptor</keyword>
<dbReference type="PROSITE" id="PS52016">
    <property type="entry name" value="TONB_DEPENDENT_REC_3"/>
    <property type="match status" value="1"/>
</dbReference>
<dbReference type="InterPro" id="IPR012910">
    <property type="entry name" value="Plug_dom"/>
</dbReference>
<keyword evidence="4 8" id="KW-0812">Transmembrane</keyword>
<dbReference type="InterPro" id="IPR036942">
    <property type="entry name" value="Beta-barrel_TonB_sf"/>
</dbReference>
<evidence type="ECO:0000256" key="6">
    <source>
        <dbReference type="ARBA" id="ARBA00023136"/>
    </source>
</evidence>
<evidence type="ECO:0000259" key="11">
    <source>
        <dbReference type="Pfam" id="PF07715"/>
    </source>
</evidence>
<dbReference type="SUPFAM" id="SSF56935">
    <property type="entry name" value="Porins"/>
    <property type="match status" value="1"/>
</dbReference>
<evidence type="ECO:0000256" key="3">
    <source>
        <dbReference type="ARBA" id="ARBA00022452"/>
    </source>
</evidence>
<keyword evidence="5 9" id="KW-0798">TonB box</keyword>
<reference evidence="12" key="1">
    <citation type="journal article" date="2021" name="PeerJ">
        <title>Extensive microbial diversity within the chicken gut microbiome revealed by metagenomics and culture.</title>
        <authorList>
            <person name="Gilroy R."/>
            <person name="Ravi A."/>
            <person name="Getino M."/>
            <person name="Pursley I."/>
            <person name="Horton D.L."/>
            <person name="Alikhan N.F."/>
            <person name="Baker D."/>
            <person name="Gharbi K."/>
            <person name="Hall N."/>
            <person name="Watson M."/>
            <person name="Adriaenssens E.M."/>
            <person name="Foster-Nyarko E."/>
            <person name="Jarju S."/>
            <person name="Secka A."/>
            <person name="Antonio M."/>
            <person name="Oren A."/>
            <person name="Chaudhuri R.R."/>
            <person name="La Ragione R."/>
            <person name="Hildebrand F."/>
            <person name="Pallen M.J."/>
        </authorList>
    </citation>
    <scope>NUCLEOTIDE SEQUENCE</scope>
    <source>
        <strain evidence="12">1719</strain>
    </source>
</reference>
<dbReference type="NCBIfam" id="TIGR04056">
    <property type="entry name" value="OMP_RagA_SusC"/>
    <property type="match status" value="1"/>
</dbReference>